<proteinExistence type="predicted"/>
<gene>
    <name evidence="1" type="ORF">H9Y04_18890</name>
</gene>
<keyword evidence="2" id="KW-1185">Reference proteome</keyword>
<protein>
    <submittedName>
        <fullName evidence="1">Bacteriocin immunity protein</fullName>
    </submittedName>
</protein>
<dbReference type="RefSeq" id="WP_187815034.1">
    <property type="nucleotide sequence ID" value="NZ_JACTVJ010000007.1"/>
</dbReference>
<comment type="caution">
    <text evidence="1">The sequence shown here is derived from an EMBL/GenBank/DDBJ whole genome shotgun (WGS) entry which is preliminary data.</text>
</comment>
<sequence>MTRTEAIEIVERLMNGGFGTEAEDSAAIEALERGLVCPHVSDYIFWDFDPEQTPEKVVDRALAYEPFAL</sequence>
<reference evidence="1 2" key="1">
    <citation type="submission" date="2020-08" db="EMBL/GenBank/DDBJ databases">
        <title>Genemic of Streptomyces polyaspartic.</title>
        <authorList>
            <person name="Liu W."/>
        </authorList>
    </citation>
    <scope>NUCLEOTIDE SEQUENCE [LARGE SCALE GENOMIC DNA]</scope>
    <source>
        <strain evidence="1 2">TRM66268-LWL</strain>
    </source>
</reference>
<accession>A0ABR7SJX0</accession>
<dbReference type="EMBL" id="JACTVJ010000007">
    <property type="protein sequence ID" value="MBC9714628.1"/>
    <property type="molecule type" value="Genomic_DNA"/>
</dbReference>
<name>A0ABR7SJX0_9ACTN</name>
<evidence type="ECO:0000313" key="2">
    <source>
        <dbReference type="Proteomes" id="UP000642284"/>
    </source>
</evidence>
<organism evidence="1 2">
    <name type="scientific">Streptomyces polyasparticus</name>
    <dbReference type="NCBI Taxonomy" id="2767826"/>
    <lineage>
        <taxon>Bacteria</taxon>
        <taxon>Bacillati</taxon>
        <taxon>Actinomycetota</taxon>
        <taxon>Actinomycetes</taxon>
        <taxon>Kitasatosporales</taxon>
        <taxon>Streptomycetaceae</taxon>
        <taxon>Streptomyces</taxon>
    </lineage>
</organism>
<dbReference type="Proteomes" id="UP000642284">
    <property type="component" value="Unassembled WGS sequence"/>
</dbReference>
<evidence type="ECO:0000313" key="1">
    <source>
        <dbReference type="EMBL" id="MBC9714628.1"/>
    </source>
</evidence>